<protein>
    <submittedName>
        <fullName evidence="2">Toxin-antitoxin system toxin component, PIN family</fullName>
    </submittedName>
</protein>
<sequence>MLIMLKNQQIKVIIDTNLWISFLIGKELANLKELIVSQTVQVVFCEQITEEINRVTQRPKLQKYFSADKVKELLELLAVIGVSIEIRSEVSLCRDAKDNFLLALAKDSQANFLITGDADLLTLGSFAGTKIITYQDFLEQINP</sequence>
<dbReference type="PANTHER" id="PTHR34610">
    <property type="entry name" value="SSL7007 PROTEIN"/>
    <property type="match status" value="1"/>
</dbReference>
<evidence type="ECO:0000313" key="2">
    <source>
        <dbReference type="EMBL" id="XCM39839.1"/>
    </source>
</evidence>
<dbReference type="Pfam" id="PF13470">
    <property type="entry name" value="PIN_3"/>
    <property type="match status" value="1"/>
</dbReference>
<dbReference type="InterPro" id="IPR002716">
    <property type="entry name" value="PIN_dom"/>
</dbReference>
<feature type="domain" description="PIN" evidence="1">
    <location>
        <begin position="10"/>
        <end position="122"/>
    </location>
</feature>
<dbReference type="Gene3D" id="3.40.50.1010">
    <property type="entry name" value="5'-nuclease"/>
    <property type="match status" value="1"/>
</dbReference>
<dbReference type="EMBL" id="CP159837">
    <property type="protein sequence ID" value="XCM39839.1"/>
    <property type="molecule type" value="Genomic_DNA"/>
</dbReference>
<dbReference type="NCBIfam" id="TIGR00305">
    <property type="entry name" value="putative toxin-antitoxin system toxin component, PIN family"/>
    <property type="match status" value="1"/>
</dbReference>
<name>A0AAU8JLZ2_9CYAN</name>
<reference evidence="2" key="1">
    <citation type="submission" date="2024-07" db="EMBL/GenBank/DDBJ databases">
        <authorList>
            <person name="Kim Y.J."/>
            <person name="Jeong J.Y."/>
        </authorList>
    </citation>
    <scope>NUCLEOTIDE SEQUENCE</scope>
    <source>
        <strain evidence="2">GIHE-MW2</strain>
    </source>
</reference>
<dbReference type="SUPFAM" id="SSF88723">
    <property type="entry name" value="PIN domain-like"/>
    <property type="match status" value="1"/>
</dbReference>
<gene>
    <name evidence="2" type="ORF">ABWT76_002797</name>
</gene>
<dbReference type="InterPro" id="IPR002850">
    <property type="entry name" value="PIN_toxin-like"/>
</dbReference>
<dbReference type="AlphaFoldDB" id="A0AAU8JLZ2"/>
<dbReference type="SMART" id="SM00670">
    <property type="entry name" value="PINc"/>
    <property type="match status" value="1"/>
</dbReference>
<evidence type="ECO:0000259" key="1">
    <source>
        <dbReference type="SMART" id="SM00670"/>
    </source>
</evidence>
<accession>A0AAU8JLZ2</accession>
<dbReference type="PANTHER" id="PTHR34610:SF3">
    <property type="entry name" value="SSL7007 PROTEIN"/>
    <property type="match status" value="1"/>
</dbReference>
<proteinExistence type="predicted"/>
<dbReference type="InterPro" id="IPR029060">
    <property type="entry name" value="PIN-like_dom_sf"/>
</dbReference>
<dbReference type="RefSeq" id="WP_199317286.1">
    <property type="nucleotide sequence ID" value="NZ_CP159837.1"/>
</dbReference>
<organism evidence="2">
    <name type="scientific">Planktothricoides raciborskii GIHE-MW2</name>
    <dbReference type="NCBI Taxonomy" id="2792601"/>
    <lineage>
        <taxon>Bacteria</taxon>
        <taxon>Bacillati</taxon>
        <taxon>Cyanobacteriota</taxon>
        <taxon>Cyanophyceae</taxon>
        <taxon>Oscillatoriophycideae</taxon>
        <taxon>Oscillatoriales</taxon>
        <taxon>Oscillatoriaceae</taxon>
        <taxon>Planktothricoides</taxon>
    </lineage>
</organism>